<dbReference type="GO" id="GO:0016906">
    <property type="term" value="F:sterol 3-beta-glucosyltransferase activity"/>
    <property type="evidence" value="ECO:0007669"/>
    <property type="project" value="UniProtKB-ARBA"/>
</dbReference>
<dbReference type="Proteomes" id="UP000006702">
    <property type="component" value="Unassembled WGS sequence"/>
</dbReference>
<sequence length="986" mass="108329">MPPQQPTGGITTADWPQEALSDPASADRRHKPMLDHGMNTGVRVTDDGRLEIKFRGRKSSLTNLLKHLEKPHKPTSEDVRRASFPLPSIEKLEHFPLRLNIVIQVVGSRGDVQPFVALGMALKERGHRVRLATHLAFRDFVQDHGLEFFNIGGDPAELMAFMVKNPGLLPGMKTLRSGAIRRRRREMAAIFSGCWRSCFETGDGTGLHHVPEDPWSETVDYRQQPFVADAIIANPPSFAHISCAEKLGVPLTLMFTMPWTATQAFPHPLANVRPTRTKRSVANFASYAIVEMMLYEGLGDLLNKFRKRELGLDPLDAIRGPGIAQRLRIPFTYLWSPALLPKPVDWLTNVDICGFSMLPAPSSYTPPDDLVKFLQDGPPPIYVGFGSIVVDSPTKLTKIVFEAIVKTGQRALVNKGWGNIGAGEAEIPKNVFMVGSCPHDWLFKHVSCVVHHGGAGTTAAGLALGRPTIIIPFFGDQPFWGSIVYRAGAGPAPIPYKQLNAEKLADAINKALGPEMQEKAGEIGAKMRQENGVKCAVASFHRHLDLETLRCSICPQRPAVWWVRHSHIKLSTFAATVLVEAGFLKPQNVVLYRSKEYDTNRDPRGPLSAGAEVLYGIMSDFVTALATAPVDLAEAISRHHHYHKKHGWRHSHDEEVTCDCEARIGRSMKLMDGIPPEDQVRSQLGAVASMRRSSDSPISSPSGSAEEEEDEEDEEDQDEDDDEGEQVDGESTSFVSAPDRISRESGPVPRSRISDQSTVQSDSTDTHVESDEDGGELDLEKTISRRATREARGGVHVVLAETGYHGKRFGKRLLNWAITIPTDVTLSLSKGFHNAPKLYHDRTVAKTPTVMGVRSGLRAAGKEFTQEFYQGITGLVTQPAQGLERSGPIGLVKGIGKGLGGVILKPTAGFWGLAGYPLDGLHKSLRNSLSKSKIKEILTSRIQQGIDEMCASSADERAMVVRRWKELQEMHGLRANGNENGNGHAE</sequence>
<feature type="domain" description="Glycosyltransferase family 28 N-terminal" evidence="5">
    <location>
        <begin position="101"/>
        <end position="163"/>
    </location>
</feature>
<keyword evidence="2 7" id="KW-0808">Transferase</keyword>
<feature type="compositionally biased region" description="Low complexity" evidence="4">
    <location>
        <begin position="754"/>
        <end position="763"/>
    </location>
</feature>
<dbReference type="GO" id="GO:0012505">
    <property type="term" value="C:endomembrane system"/>
    <property type="evidence" value="ECO:0007669"/>
    <property type="project" value="UniProtKB-SubCell"/>
</dbReference>
<dbReference type="GO" id="GO:0006629">
    <property type="term" value="P:lipid metabolic process"/>
    <property type="evidence" value="ECO:0007669"/>
    <property type="project" value="UniProtKB-KW"/>
</dbReference>
<dbReference type="InterPro" id="IPR010610">
    <property type="entry name" value="EryCIII-like_C"/>
</dbReference>
<dbReference type="EMBL" id="DS027694">
    <property type="protein sequence ID" value="EAW20307.1"/>
    <property type="molecule type" value="Genomic_DNA"/>
</dbReference>
<dbReference type="SUPFAM" id="SSF53756">
    <property type="entry name" value="UDP-Glycosyltransferase/glycogen phosphorylase"/>
    <property type="match status" value="1"/>
</dbReference>
<dbReference type="FunFam" id="3.40.50.2000:FF:000009">
    <property type="entry name" value="Sterol 3-beta-glucosyltransferase UGT80A2"/>
    <property type="match status" value="1"/>
</dbReference>
<dbReference type="Pfam" id="PF03033">
    <property type="entry name" value="Glyco_transf_28"/>
    <property type="match status" value="1"/>
</dbReference>
<gene>
    <name evidence="7" type="ORF">NFIA_099420</name>
</gene>
<dbReference type="GeneID" id="4588515"/>
<reference evidence="8" key="1">
    <citation type="journal article" date="2008" name="PLoS Genet.">
        <title>Genomic islands in the pathogenic filamentous fungus Aspergillus fumigatus.</title>
        <authorList>
            <person name="Fedorova N.D."/>
            <person name="Khaldi N."/>
            <person name="Joardar V.S."/>
            <person name="Maiti R."/>
            <person name="Amedeo P."/>
            <person name="Anderson M.J."/>
            <person name="Crabtree J."/>
            <person name="Silva J.C."/>
            <person name="Badger J.H."/>
            <person name="Albarraq A."/>
            <person name="Angiuoli S."/>
            <person name="Bussey H."/>
            <person name="Bowyer P."/>
            <person name="Cotty P.J."/>
            <person name="Dyer P.S."/>
            <person name="Egan A."/>
            <person name="Galens K."/>
            <person name="Fraser-Liggett C.M."/>
            <person name="Haas B.J."/>
            <person name="Inman J.M."/>
            <person name="Kent R."/>
            <person name="Lemieux S."/>
            <person name="Malavazi I."/>
            <person name="Orvis J."/>
            <person name="Roemer T."/>
            <person name="Ronning C.M."/>
            <person name="Sundaram J.P."/>
            <person name="Sutton G."/>
            <person name="Turner G."/>
            <person name="Venter J.C."/>
            <person name="White O.R."/>
            <person name="Whitty B.R."/>
            <person name="Youngman P."/>
            <person name="Wolfe K.H."/>
            <person name="Goldman G.H."/>
            <person name="Wortman J.R."/>
            <person name="Jiang B."/>
            <person name="Denning D.W."/>
            <person name="Nierman W.C."/>
        </authorList>
    </citation>
    <scope>NUCLEOTIDE SEQUENCE [LARGE SCALE GENOMIC DNA]</scope>
    <source>
        <strain evidence="8">ATCC 1020 / DSM 3700 / CBS 544.65 / FGSC A1164 / JCM 1740 / NRRL 181 / WB 181</strain>
    </source>
</reference>
<evidence type="ECO:0000259" key="6">
    <source>
        <dbReference type="Pfam" id="PF06722"/>
    </source>
</evidence>
<accession>A1DBR7</accession>
<comment type="subcellular location">
    <subcellularLocation>
        <location evidence="1">Endomembrane system</location>
        <topology evidence="1">Peripheral membrane protein</topology>
    </subcellularLocation>
</comment>
<dbReference type="PANTHER" id="PTHR48050:SF13">
    <property type="entry name" value="STEROL 3-BETA-GLUCOSYLTRANSFERASE UGT80A2"/>
    <property type="match status" value="1"/>
</dbReference>
<dbReference type="Pfam" id="PF06722">
    <property type="entry name" value="EryCIII-like_C"/>
    <property type="match status" value="1"/>
</dbReference>
<organism evidence="7 8">
    <name type="scientific">Neosartorya fischeri (strain ATCC 1020 / DSM 3700 / CBS 544.65 / FGSC A1164 / JCM 1740 / NRRL 181 / WB 181)</name>
    <name type="common">Aspergillus fischerianus</name>
    <dbReference type="NCBI Taxonomy" id="331117"/>
    <lineage>
        <taxon>Eukaryota</taxon>
        <taxon>Fungi</taxon>
        <taxon>Dikarya</taxon>
        <taxon>Ascomycota</taxon>
        <taxon>Pezizomycotina</taxon>
        <taxon>Eurotiomycetes</taxon>
        <taxon>Eurotiomycetidae</taxon>
        <taxon>Eurotiales</taxon>
        <taxon>Aspergillaceae</taxon>
        <taxon>Aspergillus</taxon>
        <taxon>Aspergillus subgen. Fumigati</taxon>
    </lineage>
</organism>
<evidence type="ECO:0000256" key="2">
    <source>
        <dbReference type="ARBA" id="ARBA00022679"/>
    </source>
</evidence>
<evidence type="ECO:0000256" key="1">
    <source>
        <dbReference type="ARBA" id="ARBA00004184"/>
    </source>
</evidence>
<dbReference type="OrthoDB" id="5835829at2759"/>
<evidence type="ECO:0000259" key="5">
    <source>
        <dbReference type="Pfam" id="PF03033"/>
    </source>
</evidence>
<keyword evidence="8" id="KW-1185">Reference proteome</keyword>
<keyword evidence="3" id="KW-0443">Lipid metabolism</keyword>
<dbReference type="GO" id="GO:0005975">
    <property type="term" value="P:carbohydrate metabolic process"/>
    <property type="evidence" value="ECO:0007669"/>
    <property type="project" value="InterPro"/>
</dbReference>
<evidence type="ECO:0000256" key="3">
    <source>
        <dbReference type="ARBA" id="ARBA00023098"/>
    </source>
</evidence>
<dbReference type="OMA" id="PAVWHIK"/>
<dbReference type="FunFam" id="3.40.50.2000:FF:000100">
    <property type="entry name" value="Glycosyltransferase family 1 protein"/>
    <property type="match status" value="1"/>
</dbReference>
<evidence type="ECO:0000313" key="8">
    <source>
        <dbReference type="Proteomes" id="UP000006702"/>
    </source>
</evidence>
<dbReference type="HOGENOM" id="CLU_000537_1_1_1"/>
<feature type="domain" description="Erythromycin biosynthesis protein CIII-like C-terminal" evidence="6">
    <location>
        <begin position="424"/>
        <end position="530"/>
    </location>
</feature>
<feature type="compositionally biased region" description="Low complexity" evidence="4">
    <location>
        <begin position="689"/>
        <end position="704"/>
    </location>
</feature>
<dbReference type="KEGG" id="nfi:NFIA_099420"/>
<name>A1DBR7_NEOFI</name>
<dbReference type="RefSeq" id="XP_001262204.1">
    <property type="nucleotide sequence ID" value="XM_001262203.1"/>
</dbReference>
<dbReference type="CDD" id="cd03784">
    <property type="entry name" value="GT1_Gtf-like"/>
    <property type="match status" value="1"/>
</dbReference>
<proteinExistence type="predicted"/>
<dbReference type="eggNOG" id="KOG1192">
    <property type="taxonomic scope" value="Eukaryota"/>
</dbReference>
<dbReference type="AlphaFoldDB" id="A1DBR7"/>
<dbReference type="PANTHER" id="PTHR48050">
    <property type="entry name" value="STEROL 3-BETA-GLUCOSYLTRANSFERASE"/>
    <property type="match status" value="1"/>
</dbReference>
<dbReference type="VEuPathDB" id="FungiDB:NFIA_099420"/>
<feature type="compositionally biased region" description="Acidic residues" evidence="4">
    <location>
        <begin position="705"/>
        <end position="728"/>
    </location>
</feature>
<protein>
    <submittedName>
        <fullName evidence="7">Glycosyltransferase family 28, putative</fullName>
    </submittedName>
</protein>
<feature type="region of interest" description="Disordered" evidence="4">
    <location>
        <begin position="1"/>
        <end position="42"/>
    </location>
</feature>
<feature type="region of interest" description="Disordered" evidence="4">
    <location>
        <begin position="687"/>
        <end position="783"/>
    </location>
</feature>
<dbReference type="InterPro" id="IPR002213">
    <property type="entry name" value="UDP_glucos_trans"/>
</dbReference>
<evidence type="ECO:0000313" key="7">
    <source>
        <dbReference type="EMBL" id="EAW20307.1"/>
    </source>
</evidence>
<evidence type="ECO:0000256" key="4">
    <source>
        <dbReference type="SAM" id="MobiDB-lite"/>
    </source>
</evidence>
<dbReference type="InterPro" id="IPR050426">
    <property type="entry name" value="Glycosyltransferase_28"/>
</dbReference>
<feature type="compositionally biased region" description="Polar residues" evidence="4">
    <location>
        <begin position="1"/>
        <end position="10"/>
    </location>
</feature>
<dbReference type="Gene3D" id="3.40.50.2000">
    <property type="entry name" value="Glycogen Phosphorylase B"/>
    <property type="match status" value="2"/>
</dbReference>
<dbReference type="InterPro" id="IPR004276">
    <property type="entry name" value="GlycoTrans_28_N"/>
</dbReference>
<dbReference type="eggNOG" id="KOG1809">
    <property type="taxonomic scope" value="Eukaryota"/>
</dbReference>